<dbReference type="AlphaFoldDB" id="A0A7Z0IJ27"/>
<evidence type="ECO:0000256" key="12">
    <source>
        <dbReference type="PIRSR" id="PIRSR004930-1"/>
    </source>
</evidence>
<evidence type="ECO:0000256" key="5">
    <source>
        <dbReference type="ARBA" id="ARBA00022679"/>
    </source>
</evidence>
<sequence>MSKFFTVGDEQITELILDEAARVIERGDLIVLPTDTVYGIGADAFSPRAVEDLLEAKRRGRDMPPPVLIPRVETLQGIASDVPDDALKLVGEYWPGPLTIICNAQPSLDWDLGDTHGTVGVRVPDNETALALLRQTGPMAVSSANLSGMPPAKTAAEARDQLDDSIALYLEAGESGGREPSTIVDCTVSPMRVLRSGGLSIDALREVVPSILDLGEEPPSEPTVEEEAGDESGDSNPDEPKRADQEAG</sequence>
<keyword evidence="6" id="KW-0819">tRNA processing</keyword>
<feature type="region of interest" description="Disordered" evidence="13">
    <location>
        <begin position="213"/>
        <end position="248"/>
    </location>
</feature>
<evidence type="ECO:0000256" key="11">
    <source>
        <dbReference type="ARBA" id="ARBA00048366"/>
    </source>
</evidence>
<evidence type="ECO:0000256" key="10">
    <source>
        <dbReference type="ARBA" id="ARBA00029774"/>
    </source>
</evidence>
<dbReference type="InterPro" id="IPR010923">
    <property type="entry name" value="T(6)A37_SUA5"/>
</dbReference>
<evidence type="ECO:0000256" key="9">
    <source>
        <dbReference type="ARBA" id="ARBA00022840"/>
    </source>
</evidence>
<dbReference type="GO" id="GO:0005737">
    <property type="term" value="C:cytoplasm"/>
    <property type="evidence" value="ECO:0007669"/>
    <property type="project" value="UniProtKB-SubCell"/>
</dbReference>
<feature type="binding site" evidence="12">
    <location>
        <position position="36"/>
    </location>
    <ligand>
        <name>L-threonine</name>
        <dbReference type="ChEBI" id="CHEBI:57926"/>
    </ligand>
</feature>
<gene>
    <name evidence="15" type="ORF">BJY26_003283</name>
</gene>
<dbReference type="PROSITE" id="PS51163">
    <property type="entry name" value="YRDC"/>
    <property type="match status" value="1"/>
</dbReference>
<feature type="binding site" evidence="12">
    <location>
        <position position="118"/>
    </location>
    <ligand>
        <name>ATP</name>
        <dbReference type="ChEBI" id="CHEBI:30616"/>
    </ligand>
</feature>
<reference evidence="15 16" key="1">
    <citation type="submission" date="2020-07" db="EMBL/GenBank/DDBJ databases">
        <title>Sequencing the genomes of 1000 actinobacteria strains.</title>
        <authorList>
            <person name="Klenk H.-P."/>
        </authorList>
    </citation>
    <scope>NUCLEOTIDE SEQUENCE [LARGE SCALE GENOMIC DNA]</scope>
    <source>
        <strain evidence="15 16">DSM 26341</strain>
    </source>
</reference>
<protein>
    <recommendedName>
        <fullName evidence="10">L-threonylcarbamoyladenylate synthase</fullName>
        <ecNumber evidence="3">2.7.7.87</ecNumber>
    </recommendedName>
    <alternativeName>
        <fullName evidence="10">L-threonylcarbamoyladenylate synthase</fullName>
    </alternativeName>
</protein>
<dbReference type="InterPro" id="IPR006070">
    <property type="entry name" value="Sua5-like_dom"/>
</dbReference>
<feature type="compositionally biased region" description="Acidic residues" evidence="13">
    <location>
        <begin position="214"/>
        <end position="237"/>
    </location>
</feature>
<dbReference type="GO" id="GO:0061710">
    <property type="term" value="F:L-threonylcarbamoyladenylate synthase"/>
    <property type="evidence" value="ECO:0007669"/>
    <property type="project" value="UniProtKB-EC"/>
</dbReference>
<organism evidence="15 16">
    <name type="scientific">Spelaeicoccus albus</name>
    <dbReference type="NCBI Taxonomy" id="1280376"/>
    <lineage>
        <taxon>Bacteria</taxon>
        <taxon>Bacillati</taxon>
        <taxon>Actinomycetota</taxon>
        <taxon>Actinomycetes</taxon>
        <taxon>Micrococcales</taxon>
        <taxon>Brevibacteriaceae</taxon>
        <taxon>Spelaeicoccus</taxon>
    </lineage>
</organism>
<evidence type="ECO:0000256" key="13">
    <source>
        <dbReference type="SAM" id="MobiDB-lite"/>
    </source>
</evidence>
<dbReference type="Pfam" id="PF01300">
    <property type="entry name" value="Sua5_yciO_yrdC"/>
    <property type="match status" value="1"/>
</dbReference>
<dbReference type="PIRSF" id="PIRSF004930">
    <property type="entry name" value="Tln_factor_SUA5"/>
    <property type="match status" value="1"/>
</dbReference>
<evidence type="ECO:0000256" key="3">
    <source>
        <dbReference type="ARBA" id="ARBA00012584"/>
    </source>
</evidence>
<feature type="binding site" evidence="12">
    <location>
        <position position="143"/>
    </location>
    <ligand>
        <name>ATP</name>
        <dbReference type="ChEBI" id="CHEBI:30616"/>
    </ligand>
</feature>
<keyword evidence="5" id="KW-0808">Transferase</keyword>
<evidence type="ECO:0000256" key="6">
    <source>
        <dbReference type="ARBA" id="ARBA00022694"/>
    </source>
</evidence>
<dbReference type="GO" id="GO:0006450">
    <property type="term" value="P:regulation of translational fidelity"/>
    <property type="evidence" value="ECO:0007669"/>
    <property type="project" value="TreeGrafter"/>
</dbReference>
<dbReference type="InterPro" id="IPR017945">
    <property type="entry name" value="DHBP_synth_RibB-like_a/b_dom"/>
</dbReference>
<dbReference type="GO" id="GO:0008033">
    <property type="term" value="P:tRNA processing"/>
    <property type="evidence" value="ECO:0007669"/>
    <property type="project" value="UniProtKB-KW"/>
</dbReference>
<comment type="similarity">
    <text evidence="2">Belongs to the SUA5 family.</text>
</comment>
<comment type="subcellular location">
    <subcellularLocation>
        <location evidence="1">Cytoplasm</location>
    </subcellularLocation>
</comment>
<keyword evidence="9 12" id="KW-0067">ATP-binding</keyword>
<dbReference type="RefSeq" id="WP_179429245.1">
    <property type="nucleotide sequence ID" value="NZ_JACBZP010000001.1"/>
</dbReference>
<accession>A0A7Z0IJ27</accession>
<dbReference type="Proteomes" id="UP000539111">
    <property type="component" value="Unassembled WGS sequence"/>
</dbReference>
<feature type="binding site" evidence="12">
    <location>
        <position position="122"/>
    </location>
    <ligand>
        <name>L-threonine</name>
        <dbReference type="ChEBI" id="CHEBI:57926"/>
    </ligand>
</feature>
<dbReference type="InterPro" id="IPR050156">
    <property type="entry name" value="TC-AMP_synthase_SUA5"/>
</dbReference>
<dbReference type="PANTHER" id="PTHR17490:SF16">
    <property type="entry name" value="THREONYLCARBAMOYL-AMP SYNTHASE"/>
    <property type="match status" value="1"/>
</dbReference>
<comment type="catalytic activity">
    <reaction evidence="11">
        <text>L-threonine + hydrogencarbonate + ATP = L-threonylcarbamoyladenylate + diphosphate + H2O</text>
        <dbReference type="Rhea" id="RHEA:36407"/>
        <dbReference type="ChEBI" id="CHEBI:15377"/>
        <dbReference type="ChEBI" id="CHEBI:17544"/>
        <dbReference type="ChEBI" id="CHEBI:30616"/>
        <dbReference type="ChEBI" id="CHEBI:33019"/>
        <dbReference type="ChEBI" id="CHEBI:57926"/>
        <dbReference type="ChEBI" id="CHEBI:73682"/>
        <dbReference type="EC" id="2.7.7.87"/>
    </reaction>
</comment>
<dbReference type="NCBIfam" id="TIGR00057">
    <property type="entry name" value="L-threonylcarbamoyladenylate synthase"/>
    <property type="match status" value="1"/>
</dbReference>
<dbReference type="GO" id="GO:0000049">
    <property type="term" value="F:tRNA binding"/>
    <property type="evidence" value="ECO:0007669"/>
    <property type="project" value="TreeGrafter"/>
</dbReference>
<evidence type="ECO:0000256" key="8">
    <source>
        <dbReference type="ARBA" id="ARBA00022741"/>
    </source>
</evidence>
<keyword evidence="4" id="KW-0963">Cytoplasm</keyword>
<dbReference type="SUPFAM" id="SSF55821">
    <property type="entry name" value="YrdC/RibB"/>
    <property type="match status" value="1"/>
</dbReference>
<proteinExistence type="inferred from homology"/>
<evidence type="ECO:0000313" key="16">
    <source>
        <dbReference type="Proteomes" id="UP000539111"/>
    </source>
</evidence>
<name>A0A7Z0IJ27_9MICO</name>
<comment type="caution">
    <text evidence="15">The sequence shown here is derived from an EMBL/GenBank/DDBJ whole genome shotgun (WGS) entry which is preliminary data.</text>
</comment>
<feature type="binding site" evidence="12">
    <location>
        <position position="181"/>
    </location>
    <ligand>
        <name>L-threonine</name>
        <dbReference type="ChEBI" id="CHEBI:57926"/>
    </ligand>
</feature>
<dbReference type="EC" id="2.7.7.87" evidence="3"/>
<evidence type="ECO:0000256" key="4">
    <source>
        <dbReference type="ARBA" id="ARBA00022490"/>
    </source>
</evidence>
<evidence type="ECO:0000256" key="2">
    <source>
        <dbReference type="ARBA" id="ARBA00007663"/>
    </source>
</evidence>
<dbReference type="Gene3D" id="3.90.870.10">
    <property type="entry name" value="DHBP synthase"/>
    <property type="match status" value="1"/>
</dbReference>
<feature type="compositionally biased region" description="Basic and acidic residues" evidence="13">
    <location>
        <begin position="238"/>
        <end position="248"/>
    </location>
</feature>
<feature type="domain" description="YrdC-like" evidence="14">
    <location>
        <begin position="14"/>
        <end position="199"/>
    </location>
</feature>
<evidence type="ECO:0000256" key="7">
    <source>
        <dbReference type="ARBA" id="ARBA00022695"/>
    </source>
</evidence>
<keyword evidence="16" id="KW-1185">Reference proteome</keyword>
<evidence type="ECO:0000256" key="1">
    <source>
        <dbReference type="ARBA" id="ARBA00004496"/>
    </source>
</evidence>
<dbReference type="PANTHER" id="PTHR17490">
    <property type="entry name" value="SUA5"/>
    <property type="match status" value="1"/>
</dbReference>
<dbReference type="GO" id="GO:0005524">
    <property type="term" value="F:ATP binding"/>
    <property type="evidence" value="ECO:0007669"/>
    <property type="project" value="UniProtKB-KW"/>
</dbReference>
<feature type="binding site" evidence="12">
    <location>
        <position position="195"/>
    </location>
    <ligand>
        <name>ATP</name>
        <dbReference type="ChEBI" id="CHEBI:30616"/>
    </ligand>
</feature>
<evidence type="ECO:0000313" key="15">
    <source>
        <dbReference type="EMBL" id="NYI68977.1"/>
    </source>
</evidence>
<keyword evidence="7" id="KW-0548">Nucleotidyltransferase</keyword>
<feature type="binding site" evidence="12">
    <location>
        <position position="59"/>
    </location>
    <ligand>
        <name>ATP</name>
        <dbReference type="ChEBI" id="CHEBI:30616"/>
    </ligand>
</feature>
<keyword evidence="8 12" id="KW-0547">Nucleotide-binding</keyword>
<dbReference type="EMBL" id="JACBZP010000001">
    <property type="protein sequence ID" value="NYI68977.1"/>
    <property type="molecule type" value="Genomic_DNA"/>
</dbReference>
<evidence type="ECO:0000259" key="14">
    <source>
        <dbReference type="PROSITE" id="PS51163"/>
    </source>
</evidence>
<dbReference type="GO" id="GO:0003725">
    <property type="term" value="F:double-stranded RNA binding"/>
    <property type="evidence" value="ECO:0007669"/>
    <property type="project" value="InterPro"/>
</dbReference>